<keyword evidence="2" id="KW-1185">Reference proteome</keyword>
<name>A0AAN9EVS5_CLITE</name>
<dbReference type="Gene3D" id="2.60.120.330">
    <property type="entry name" value="B-lactam Antibiotic, Isopenicillin N Synthase, Chain"/>
    <property type="match status" value="1"/>
</dbReference>
<sequence length="78" mass="8973">MFLHLSDLTIDNCPKLVLPWLPSIRSLTVIRSSNELLRELWREFFNQPLEVKENYANSSTTYEGYGSRLGINKGATLD</sequence>
<organism evidence="1 2">
    <name type="scientific">Clitoria ternatea</name>
    <name type="common">Butterfly pea</name>
    <dbReference type="NCBI Taxonomy" id="43366"/>
    <lineage>
        <taxon>Eukaryota</taxon>
        <taxon>Viridiplantae</taxon>
        <taxon>Streptophyta</taxon>
        <taxon>Embryophyta</taxon>
        <taxon>Tracheophyta</taxon>
        <taxon>Spermatophyta</taxon>
        <taxon>Magnoliopsida</taxon>
        <taxon>eudicotyledons</taxon>
        <taxon>Gunneridae</taxon>
        <taxon>Pentapetalae</taxon>
        <taxon>rosids</taxon>
        <taxon>fabids</taxon>
        <taxon>Fabales</taxon>
        <taxon>Fabaceae</taxon>
        <taxon>Papilionoideae</taxon>
        <taxon>50 kb inversion clade</taxon>
        <taxon>NPAAA clade</taxon>
        <taxon>indigoferoid/millettioid clade</taxon>
        <taxon>Phaseoleae</taxon>
        <taxon>Clitoria</taxon>
    </lineage>
</organism>
<dbReference type="AlphaFoldDB" id="A0AAN9EVS5"/>
<gene>
    <name evidence="1" type="ORF">RJT34_32101</name>
</gene>
<comment type="caution">
    <text evidence="1">The sequence shown here is derived from an EMBL/GenBank/DDBJ whole genome shotgun (WGS) entry which is preliminary data.</text>
</comment>
<dbReference type="EMBL" id="JAYKXN010000008">
    <property type="protein sequence ID" value="KAK7264492.1"/>
    <property type="molecule type" value="Genomic_DNA"/>
</dbReference>
<reference evidence="1 2" key="1">
    <citation type="submission" date="2024-01" db="EMBL/GenBank/DDBJ databases">
        <title>The genomes of 5 underutilized Papilionoideae crops provide insights into root nodulation and disease resistance.</title>
        <authorList>
            <person name="Yuan L."/>
        </authorList>
    </citation>
    <scope>NUCLEOTIDE SEQUENCE [LARGE SCALE GENOMIC DNA]</scope>
    <source>
        <strain evidence="1">LY-2023</strain>
        <tissue evidence="1">Leaf</tissue>
    </source>
</reference>
<proteinExistence type="predicted"/>
<dbReference type="InterPro" id="IPR027443">
    <property type="entry name" value="IPNS-like_sf"/>
</dbReference>
<evidence type="ECO:0000313" key="1">
    <source>
        <dbReference type="EMBL" id="KAK7264492.1"/>
    </source>
</evidence>
<protein>
    <submittedName>
        <fullName evidence="1">Uncharacterized protein</fullName>
    </submittedName>
</protein>
<dbReference type="Proteomes" id="UP001359559">
    <property type="component" value="Unassembled WGS sequence"/>
</dbReference>
<evidence type="ECO:0000313" key="2">
    <source>
        <dbReference type="Proteomes" id="UP001359559"/>
    </source>
</evidence>
<accession>A0AAN9EVS5</accession>